<dbReference type="InterPro" id="IPR032675">
    <property type="entry name" value="LRR_dom_sf"/>
</dbReference>
<evidence type="ECO:0000256" key="1">
    <source>
        <dbReference type="ARBA" id="ARBA00004123"/>
    </source>
</evidence>
<dbReference type="SUPFAM" id="SSF52058">
    <property type="entry name" value="L domain-like"/>
    <property type="match status" value="1"/>
</dbReference>
<feature type="compositionally biased region" description="Acidic residues" evidence="12">
    <location>
        <begin position="160"/>
        <end position="215"/>
    </location>
</feature>
<comment type="function">
    <text evidence="10">Histone chaperone that specifically mediates the genome-wide removal of histone H2A.Z/H2AZ1 from the nucleosome: removes H2A.Z/H2AZ1 from its normal sites of deposition, especially from enhancer and insulator regions. Not involved in deposition of H2A.Z/H2AZ1 in the nucleosome. May stabilize the evicted H2A.Z/H2AZ1-H2B dimer, thus shifting the equilibrium towards dissociation and the off-chromatin state. Inhibits activity of protein phosphatase 2A (PP2A). Does not inhibit protein phosphatase 1. May play a role in cerebellar development and synaptogenesis.</text>
</comment>
<keyword evidence="8 11" id="KW-0539">Nucleus</keyword>
<feature type="region of interest" description="Disordered" evidence="12">
    <location>
        <begin position="160"/>
        <end position="264"/>
    </location>
</feature>
<accession>A0AAV7KR39</accession>
<reference evidence="13" key="1">
    <citation type="journal article" date="2022" name="bioRxiv">
        <title>Sequencing and chromosome-scale assembly of the giantPleurodeles waltlgenome.</title>
        <authorList>
            <person name="Brown T."/>
            <person name="Elewa A."/>
            <person name="Iarovenko S."/>
            <person name="Subramanian E."/>
            <person name="Araus A.J."/>
            <person name="Petzold A."/>
            <person name="Susuki M."/>
            <person name="Suzuki K.-i.T."/>
            <person name="Hayashi T."/>
            <person name="Toyoda A."/>
            <person name="Oliveira C."/>
            <person name="Osipova E."/>
            <person name="Leigh N.D."/>
            <person name="Simon A."/>
            <person name="Yun M.H."/>
        </authorList>
    </citation>
    <scope>NUCLEOTIDE SEQUENCE</scope>
    <source>
        <strain evidence="13">20211129_DDA</strain>
        <tissue evidence="13">Liver</tissue>
    </source>
</reference>
<evidence type="ECO:0000256" key="8">
    <source>
        <dbReference type="ARBA" id="ARBA00023242"/>
    </source>
</evidence>
<dbReference type="AlphaFoldDB" id="A0AAV7KR39"/>
<dbReference type="GO" id="GO:0006325">
    <property type="term" value="P:chromatin organization"/>
    <property type="evidence" value="ECO:0007669"/>
    <property type="project" value="UniProtKB-KW"/>
</dbReference>
<evidence type="ECO:0000256" key="5">
    <source>
        <dbReference type="ARBA" id="ARBA00022737"/>
    </source>
</evidence>
<dbReference type="Proteomes" id="UP001066276">
    <property type="component" value="Chromosome 12"/>
</dbReference>
<keyword evidence="3" id="KW-0963">Cytoplasm</keyword>
<keyword evidence="4 11" id="KW-0433">Leucine-rich repeat</keyword>
<dbReference type="GO" id="GO:0005737">
    <property type="term" value="C:cytoplasm"/>
    <property type="evidence" value="ECO:0007669"/>
    <property type="project" value="UniProtKB-SubCell"/>
</dbReference>
<dbReference type="InterPro" id="IPR001611">
    <property type="entry name" value="Leu-rich_rpt"/>
</dbReference>
<dbReference type="PROSITE" id="PS51450">
    <property type="entry name" value="LRR"/>
    <property type="match status" value="1"/>
</dbReference>
<evidence type="ECO:0000313" key="14">
    <source>
        <dbReference type="Proteomes" id="UP001066276"/>
    </source>
</evidence>
<keyword evidence="6" id="KW-0156">Chromatin regulator</keyword>
<protein>
    <recommendedName>
        <fullName evidence="11">Acidic leucine-rich nuclear phosphoprotein 32 family member</fullName>
    </recommendedName>
</protein>
<dbReference type="PANTHER" id="PTHR11375:SF5">
    <property type="entry name" value="ACIDIC LEUCINE-RICH NUCLEAR PHOSPHOPROTEIN 32 FAMILY MEMBER E"/>
    <property type="match status" value="1"/>
</dbReference>
<evidence type="ECO:0000256" key="3">
    <source>
        <dbReference type="ARBA" id="ARBA00022490"/>
    </source>
</evidence>
<dbReference type="GO" id="GO:0042981">
    <property type="term" value="P:regulation of apoptotic process"/>
    <property type="evidence" value="ECO:0007669"/>
    <property type="project" value="TreeGrafter"/>
</dbReference>
<keyword evidence="14" id="KW-1185">Reference proteome</keyword>
<evidence type="ECO:0000256" key="10">
    <source>
        <dbReference type="ARBA" id="ARBA00045721"/>
    </source>
</evidence>
<proteinExistence type="inferred from homology"/>
<dbReference type="Pfam" id="PF14580">
    <property type="entry name" value="LRR_9"/>
    <property type="match status" value="1"/>
</dbReference>
<dbReference type="InterPro" id="IPR045081">
    <property type="entry name" value="AN32"/>
</dbReference>
<dbReference type="EMBL" id="JANPWB010000016">
    <property type="protein sequence ID" value="KAJ1080889.1"/>
    <property type="molecule type" value="Genomic_DNA"/>
</dbReference>
<dbReference type="GO" id="GO:0042393">
    <property type="term" value="F:histone binding"/>
    <property type="evidence" value="ECO:0007669"/>
    <property type="project" value="TreeGrafter"/>
</dbReference>
<keyword evidence="7" id="KW-0143">Chaperone</keyword>
<keyword evidence="5" id="KW-0677">Repeat</keyword>
<feature type="compositionally biased region" description="Basic and acidic residues" evidence="12">
    <location>
        <begin position="245"/>
        <end position="255"/>
    </location>
</feature>
<dbReference type="Gene3D" id="3.80.10.10">
    <property type="entry name" value="Ribonuclease Inhibitor"/>
    <property type="match status" value="1"/>
</dbReference>
<sequence length="264" mass="29962">MEAQTRFSSENKMDMKKRITLELRNKSPGEVAELVLDSCRSSNGEIEGLTENFKELEFLSMASIELTSLSKLPTLSKLRKLELSDNAISGGLEILVEKCPNLTYLNLSGNKIKDASTVEPLQNLKNLKSLDLFNCEITNQEDYRETIFELLPQITFLDGFDQEDNEAPDSEEEDEDGEDDDEDEAGPPGDSEEEEDVSDLGEEEEEEEDEDEEEGVGLSYLMKDEIQDEEDDDDYEGEEEEEEADVKGEKRKRDPEDEGEDEDD</sequence>
<dbReference type="GO" id="GO:0019212">
    <property type="term" value="F:phosphatase inhibitor activity"/>
    <property type="evidence" value="ECO:0007669"/>
    <property type="project" value="TreeGrafter"/>
</dbReference>
<dbReference type="GO" id="GO:0005634">
    <property type="term" value="C:nucleus"/>
    <property type="evidence" value="ECO:0007669"/>
    <property type="project" value="UniProtKB-SubCell"/>
</dbReference>
<evidence type="ECO:0000256" key="6">
    <source>
        <dbReference type="ARBA" id="ARBA00022853"/>
    </source>
</evidence>
<evidence type="ECO:0000256" key="2">
    <source>
        <dbReference type="ARBA" id="ARBA00004496"/>
    </source>
</evidence>
<name>A0AAV7KR39_PLEWA</name>
<evidence type="ECO:0000313" key="13">
    <source>
        <dbReference type="EMBL" id="KAJ1080889.1"/>
    </source>
</evidence>
<evidence type="ECO:0000256" key="11">
    <source>
        <dbReference type="RuleBase" id="RU369103"/>
    </source>
</evidence>
<dbReference type="FunFam" id="3.80.10.10:FF:000003">
    <property type="entry name" value="Acidic leucine-rich nuclear phosphoprotein 32 family member A"/>
    <property type="match status" value="1"/>
</dbReference>
<dbReference type="PANTHER" id="PTHR11375">
    <property type="entry name" value="ACIDIC LEUCINE-RICH NUCLEAR PHOSPHOPROTEIN 32"/>
    <property type="match status" value="1"/>
</dbReference>
<feature type="compositionally biased region" description="Acidic residues" evidence="12">
    <location>
        <begin position="226"/>
        <end position="244"/>
    </location>
</feature>
<organism evidence="13 14">
    <name type="scientific">Pleurodeles waltl</name>
    <name type="common">Iberian ribbed newt</name>
    <dbReference type="NCBI Taxonomy" id="8319"/>
    <lineage>
        <taxon>Eukaryota</taxon>
        <taxon>Metazoa</taxon>
        <taxon>Chordata</taxon>
        <taxon>Craniata</taxon>
        <taxon>Vertebrata</taxon>
        <taxon>Euteleostomi</taxon>
        <taxon>Amphibia</taxon>
        <taxon>Batrachia</taxon>
        <taxon>Caudata</taxon>
        <taxon>Salamandroidea</taxon>
        <taxon>Salamandridae</taxon>
        <taxon>Pleurodelinae</taxon>
        <taxon>Pleurodeles</taxon>
    </lineage>
</organism>
<comment type="function">
    <text evidence="11">Multifunctional protein that is involved in the regulation of many processes.</text>
</comment>
<evidence type="ECO:0000256" key="7">
    <source>
        <dbReference type="ARBA" id="ARBA00023186"/>
    </source>
</evidence>
<comment type="similarity">
    <text evidence="9 11">Belongs to the ANP32 family.</text>
</comment>
<evidence type="ECO:0000256" key="12">
    <source>
        <dbReference type="SAM" id="MobiDB-lite"/>
    </source>
</evidence>
<gene>
    <name evidence="13" type="ORF">NDU88_001078</name>
</gene>
<evidence type="ECO:0000256" key="4">
    <source>
        <dbReference type="ARBA" id="ARBA00022614"/>
    </source>
</evidence>
<comment type="subcellular location">
    <subcellularLocation>
        <location evidence="2">Cytoplasm</location>
    </subcellularLocation>
    <subcellularLocation>
        <location evidence="1 11">Nucleus</location>
    </subcellularLocation>
</comment>
<comment type="caution">
    <text evidence="13">The sequence shown here is derived from an EMBL/GenBank/DDBJ whole genome shotgun (WGS) entry which is preliminary data.</text>
</comment>
<evidence type="ECO:0000256" key="9">
    <source>
        <dbReference type="ARBA" id="ARBA00025777"/>
    </source>
</evidence>